<proteinExistence type="inferred from homology"/>
<dbReference type="RefSeq" id="WP_211957421.1">
    <property type="nucleotide sequence ID" value="NZ_CAJPVI010000057.1"/>
</dbReference>
<evidence type="ECO:0000256" key="5">
    <source>
        <dbReference type="ARBA" id="ARBA00023002"/>
    </source>
</evidence>
<feature type="domain" description="Acyl-CoA oxidase/dehydrogenase middle" evidence="7">
    <location>
        <begin position="131"/>
        <end position="226"/>
    </location>
</feature>
<keyword evidence="4" id="KW-0274">FAD</keyword>
<dbReference type="SUPFAM" id="SSF56645">
    <property type="entry name" value="Acyl-CoA dehydrogenase NM domain-like"/>
    <property type="match status" value="1"/>
</dbReference>
<dbReference type="GO" id="GO:0016491">
    <property type="term" value="F:oxidoreductase activity"/>
    <property type="evidence" value="ECO:0007669"/>
    <property type="project" value="UniProtKB-KW"/>
</dbReference>
<evidence type="ECO:0000259" key="8">
    <source>
        <dbReference type="Pfam" id="PF02771"/>
    </source>
</evidence>
<dbReference type="Pfam" id="PF02771">
    <property type="entry name" value="Acyl-CoA_dh_N"/>
    <property type="match status" value="1"/>
</dbReference>
<dbReference type="InterPro" id="IPR052161">
    <property type="entry name" value="Mycobact_Acyl-CoA_DH"/>
</dbReference>
<dbReference type="InterPro" id="IPR009075">
    <property type="entry name" value="AcylCo_DH/oxidase_C"/>
</dbReference>
<dbReference type="InterPro" id="IPR046373">
    <property type="entry name" value="Acyl-CoA_Oxase/DH_mid-dom_sf"/>
</dbReference>
<dbReference type="Gene3D" id="1.10.540.10">
    <property type="entry name" value="Acyl-CoA dehydrogenase/oxidase, N-terminal domain"/>
    <property type="match status" value="1"/>
</dbReference>
<dbReference type="EC" id="1.3.99.-" evidence="9"/>
<dbReference type="Gene3D" id="2.40.110.10">
    <property type="entry name" value="Butyryl-CoA Dehydrogenase, subunit A, domain 2"/>
    <property type="match status" value="1"/>
</dbReference>
<protein>
    <submittedName>
        <fullName evidence="9">Acyl-CoA dehydrogenase FadE34</fullName>
        <ecNumber evidence="9">1.3.99.-</ecNumber>
    </submittedName>
</protein>
<dbReference type="InterPro" id="IPR006089">
    <property type="entry name" value="Acyl-CoA_DH_CS"/>
</dbReference>
<evidence type="ECO:0000256" key="4">
    <source>
        <dbReference type="ARBA" id="ARBA00022827"/>
    </source>
</evidence>
<evidence type="ECO:0000256" key="1">
    <source>
        <dbReference type="ARBA" id="ARBA00001974"/>
    </source>
</evidence>
<dbReference type="Pfam" id="PF00441">
    <property type="entry name" value="Acyl-CoA_dh_1"/>
    <property type="match status" value="1"/>
</dbReference>
<name>A0ABM8TSJ6_9BURK</name>
<comment type="caution">
    <text evidence="9">The sequence shown here is derived from an EMBL/GenBank/DDBJ whole genome shotgun (WGS) entry which is preliminary data.</text>
</comment>
<gene>
    <name evidence="9" type="ORF">LMG26411_06599</name>
</gene>
<feature type="domain" description="Acyl-CoA dehydrogenase/oxidase C-terminal" evidence="6">
    <location>
        <begin position="278"/>
        <end position="379"/>
    </location>
</feature>
<evidence type="ECO:0000259" key="6">
    <source>
        <dbReference type="Pfam" id="PF00441"/>
    </source>
</evidence>
<evidence type="ECO:0000259" key="7">
    <source>
        <dbReference type="Pfam" id="PF02770"/>
    </source>
</evidence>
<dbReference type="InterPro" id="IPR036250">
    <property type="entry name" value="AcylCo_DH-like_C"/>
</dbReference>
<comment type="similarity">
    <text evidence="2">Belongs to the acyl-CoA dehydrogenase family.</text>
</comment>
<dbReference type="PANTHER" id="PTHR43292">
    <property type="entry name" value="ACYL-COA DEHYDROGENASE"/>
    <property type="match status" value="1"/>
</dbReference>
<dbReference type="Gene3D" id="1.20.140.10">
    <property type="entry name" value="Butyryl-CoA Dehydrogenase, subunit A, domain 3"/>
    <property type="match status" value="1"/>
</dbReference>
<dbReference type="InterPro" id="IPR009100">
    <property type="entry name" value="AcylCoA_DH/oxidase_NM_dom_sf"/>
</dbReference>
<keyword evidence="5 9" id="KW-0560">Oxidoreductase</keyword>
<feature type="domain" description="Acyl-CoA dehydrogenase/oxidase N-terminal" evidence="8">
    <location>
        <begin position="16"/>
        <end position="127"/>
    </location>
</feature>
<dbReference type="PROSITE" id="PS00072">
    <property type="entry name" value="ACYL_COA_DH_1"/>
    <property type="match status" value="1"/>
</dbReference>
<dbReference type="InterPro" id="IPR013786">
    <property type="entry name" value="AcylCoA_DH/ox_N"/>
</dbReference>
<keyword evidence="3" id="KW-0285">Flavoprotein</keyword>
<dbReference type="Pfam" id="PF02770">
    <property type="entry name" value="Acyl-CoA_dh_M"/>
    <property type="match status" value="1"/>
</dbReference>
<accession>A0ABM8TSJ6</accession>
<dbReference type="PANTHER" id="PTHR43292:SF4">
    <property type="entry name" value="ACYL-COA DEHYDROGENASE FADE34"/>
    <property type="match status" value="1"/>
</dbReference>
<dbReference type="SUPFAM" id="SSF47203">
    <property type="entry name" value="Acyl-CoA dehydrogenase C-terminal domain-like"/>
    <property type="match status" value="1"/>
</dbReference>
<sequence>MDIAQSIVIRPATSKPEQNRLRREFRGFLTEALASLPPRKVRYWSEYSPAFSRMLGEAGWLGMTWPKRYGGAERSQLERFVVLEELLAAGAPVSAHWVAERQCGPLLMRYASEAICQEIVPRIAKGELTFCIGLSEPDSGSDLASIRTRADKTDGGWLINGAKLWTSHAFRAHYMSALVRTTTGLENRHTGMSQFLVDMKSKGLTVRPIRNMMGRRDFAEVVFENVFVPDEHLIGNEGDGWKQVTTELTFERSGPDRYLSGVPLLCEMLDRASAGDRLHAVELGRAVAELANLRAMSRGIGQMLNEGEDPRLATSIVKDFGAVHEQRMPELAHALFGAELRPDGDTFEQAQSFLTQAATCFSIRGGTREILRGITAKGLGLR</sequence>
<dbReference type="InterPro" id="IPR006091">
    <property type="entry name" value="Acyl-CoA_Oxase/DH_mid-dom"/>
</dbReference>
<dbReference type="InterPro" id="IPR037069">
    <property type="entry name" value="AcylCoA_DH/ox_N_sf"/>
</dbReference>
<evidence type="ECO:0000313" key="10">
    <source>
        <dbReference type="Proteomes" id="UP000672657"/>
    </source>
</evidence>
<dbReference type="EMBL" id="CAJPVI010000057">
    <property type="protein sequence ID" value="CAG2159304.1"/>
    <property type="molecule type" value="Genomic_DNA"/>
</dbReference>
<evidence type="ECO:0000313" key="9">
    <source>
        <dbReference type="EMBL" id="CAG2159304.1"/>
    </source>
</evidence>
<keyword evidence="10" id="KW-1185">Reference proteome</keyword>
<organism evidence="9 10">
    <name type="scientific">Cupriavidus numazuensis</name>
    <dbReference type="NCBI Taxonomy" id="221992"/>
    <lineage>
        <taxon>Bacteria</taxon>
        <taxon>Pseudomonadati</taxon>
        <taxon>Pseudomonadota</taxon>
        <taxon>Betaproteobacteria</taxon>
        <taxon>Burkholderiales</taxon>
        <taxon>Burkholderiaceae</taxon>
        <taxon>Cupriavidus</taxon>
    </lineage>
</organism>
<comment type="cofactor">
    <cofactor evidence="1">
        <name>FAD</name>
        <dbReference type="ChEBI" id="CHEBI:57692"/>
    </cofactor>
</comment>
<reference evidence="9 10" key="1">
    <citation type="submission" date="2021-03" db="EMBL/GenBank/DDBJ databases">
        <authorList>
            <person name="Peeters C."/>
        </authorList>
    </citation>
    <scope>NUCLEOTIDE SEQUENCE [LARGE SCALE GENOMIC DNA]</scope>
    <source>
        <strain evidence="9 10">LMG 26411</strain>
    </source>
</reference>
<dbReference type="Proteomes" id="UP000672657">
    <property type="component" value="Unassembled WGS sequence"/>
</dbReference>
<evidence type="ECO:0000256" key="2">
    <source>
        <dbReference type="ARBA" id="ARBA00009347"/>
    </source>
</evidence>
<evidence type="ECO:0000256" key="3">
    <source>
        <dbReference type="ARBA" id="ARBA00022630"/>
    </source>
</evidence>